<evidence type="ECO:0000313" key="3">
    <source>
        <dbReference type="EMBL" id="WIF97741.1"/>
    </source>
</evidence>
<keyword evidence="3" id="KW-0540">Nuclease</keyword>
<reference evidence="3 4" key="1">
    <citation type="submission" date="2023-05" db="EMBL/GenBank/DDBJ databases">
        <title>Comparative genomics reveals the evidence of polycyclic aromatic hydrocarbons degradation in moderately halophilic genus Pontibacillus.</title>
        <authorList>
            <person name="Yang H."/>
            <person name="Qian Z."/>
        </authorList>
    </citation>
    <scope>NUCLEOTIDE SEQUENCE [LARGE SCALE GENOMIC DNA]</scope>
    <source>
        <strain evidence="4">HN14</strain>
    </source>
</reference>
<dbReference type="PANTHER" id="PTHR30015">
    <property type="entry name" value="MRR RESTRICTION SYSTEM PROTEIN"/>
    <property type="match status" value="1"/>
</dbReference>
<keyword evidence="4" id="KW-1185">Reference proteome</keyword>
<dbReference type="InterPro" id="IPR007560">
    <property type="entry name" value="Restrct_endonuc_IV_Mrr"/>
</dbReference>
<dbReference type="PANTHER" id="PTHR30015:SF6">
    <property type="entry name" value="SLL1429 PROTEIN"/>
    <property type="match status" value="1"/>
</dbReference>
<keyword evidence="3" id="KW-0255">Endonuclease</keyword>
<dbReference type="Pfam" id="PF04471">
    <property type="entry name" value="Mrr_cat"/>
    <property type="match status" value="1"/>
</dbReference>
<dbReference type="RefSeq" id="WP_231417875.1">
    <property type="nucleotide sequence ID" value="NZ_CP126446.1"/>
</dbReference>
<feature type="coiled-coil region" evidence="1">
    <location>
        <begin position="22"/>
        <end position="119"/>
    </location>
</feature>
<name>A0ABY8UYA9_9BACI</name>
<protein>
    <submittedName>
        <fullName evidence="3">Restriction endonuclease</fullName>
        <ecNumber evidence="3">3.1.21.-</ecNumber>
    </submittedName>
</protein>
<dbReference type="GO" id="GO:0004519">
    <property type="term" value="F:endonuclease activity"/>
    <property type="evidence" value="ECO:0007669"/>
    <property type="project" value="UniProtKB-KW"/>
</dbReference>
<dbReference type="Proteomes" id="UP001236652">
    <property type="component" value="Chromosome"/>
</dbReference>
<dbReference type="EMBL" id="CP126446">
    <property type="protein sequence ID" value="WIF97741.1"/>
    <property type="molecule type" value="Genomic_DNA"/>
</dbReference>
<keyword evidence="3" id="KW-0378">Hydrolase</keyword>
<dbReference type="SUPFAM" id="SSF52980">
    <property type="entry name" value="Restriction endonuclease-like"/>
    <property type="match status" value="1"/>
</dbReference>
<dbReference type="InterPro" id="IPR011335">
    <property type="entry name" value="Restrct_endonuc-II-like"/>
</dbReference>
<dbReference type="Gene3D" id="3.40.1350.10">
    <property type="match status" value="1"/>
</dbReference>
<proteinExistence type="predicted"/>
<gene>
    <name evidence="3" type="ORF">QNI29_18760</name>
</gene>
<accession>A0ABY8UYA9</accession>
<dbReference type="EC" id="3.1.21.-" evidence="3"/>
<dbReference type="InterPro" id="IPR011856">
    <property type="entry name" value="tRNA_endonuc-like_dom_sf"/>
</dbReference>
<evidence type="ECO:0000313" key="4">
    <source>
        <dbReference type="Proteomes" id="UP001236652"/>
    </source>
</evidence>
<evidence type="ECO:0000256" key="1">
    <source>
        <dbReference type="SAM" id="Coils"/>
    </source>
</evidence>
<dbReference type="InterPro" id="IPR052906">
    <property type="entry name" value="Type_IV_Methyl-Rstrct_Enzyme"/>
</dbReference>
<feature type="domain" description="Restriction endonuclease type IV Mrr" evidence="2">
    <location>
        <begin position="364"/>
        <end position="471"/>
    </location>
</feature>
<dbReference type="GO" id="GO:0016787">
    <property type="term" value="F:hydrolase activity"/>
    <property type="evidence" value="ECO:0007669"/>
    <property type="project" value="UniProtKB-KW"/>
</dbReference>
<evidence type="ECO:0000259" key="2">
    <source>
        <dbReference type="Pfam" id="PF04471"/>
    </source>
</evidence>
<sequence>MFAYVKEALEAVKAREENVKVLHQTEKRMNQLTKKNEALSNQIEMRNEQIEELDRNIARKESEIHELNEKMALMHKEIHKTKQEKYDVNSQLRLAQSKLEKVEEEWKKHEEKKEQYERSTCERKVALTNLVRGLSQYAIGLQEINSIPIESEAFELELMELNELHERLMENFVSKYLPQCVNLIIPDVFKELLNYIDAKPFTQSYWLPENVTYAPAVHSMISFYHNHLTALIDLLSKRGLVVRGNEEAFLEVMKLIVLEVNYERLRDDFFLMEERIQESDPLDHVLHVYIQSLGEEEVRSFSNLGFLVEFLKRKRYGNYEKELLIEDDLLNEAQANYKAMKLERDLMRDKETTQSPPLMTMEAINEMNGLEFEEFLVSLLSKLGFRSSPTKNSGDQGVDILARKNDRVYAIQAKRYASSVGNKAVQEVVSGKEYYHADATWVITNNTFTPAALALAERTETTLWDGHKLEAVLEVYNM</sequence>
<keyword evidence="1" id="KW-0175">Coiled coil</keyword>
<organism evidence="3 4">
    <name type="scientific">Pontibacillus chungwhensis</name>
    <dbReference type="NCBI Taxonomy" id="265426"/>
    <lineage>
        <taxon>Bacteria</taxon>
        <taxon>Bacillati</taxon>
        <taxon>Bacillota</taxon>
        <taxon>Bacilli</taxon>
        <taxon>Bacillales</taxon>
        <taxon>Bacillaceae</taxon>
        <taxon>Pontibacillus</taxon>
    </lineage>
</organism>